<gene>
    <name evidence="2" type="ORF">Ahy_B10g106269</name>
</gene>
<keyword evidence="3" id="KW-1185">Reference proteome</keyword>
<protein>
    <recommendedName>
        <fullName evidence="4">Zinc knuckle CX2CX4HX4C domain-containing protein</fullName>
    </recommendedName>
</protein>
<feature type="compositionally biased region" description="Basic residues" evidence="1">
    <location>
        <begin position="177"/>
        <end position="187"/>
    </location>
</feature>
<feature type="compositionally biased region" description="Gly residues" evidence="1">
    <location>
        <begin position="254"/>
        <end position="263"/>
    </location>
</feature>
<dbReference type="Proteomes" id="UP000289738">
    <property type="component" value="Chromosome B10"/>
</dbReference>
<dbReference type="AlphaFoldDB" id="A0A444XA99"/>
<evidence type="ECO:0000256" key="1">
    <source>
        <dbReference type="SAM" id="MobiDB-lite"/>
    </source>
</evidence>
<sequence>MEILADSVGEKITELKLSYKESFLVTPGLMDKDNNFSNETINEDESNPADRTTCIHSRGCFARICVKIDLSRKMVPRISVLGNTLNIEYEDLHLICFNCRIYGYRSELCGETPAAREDHRAEVAQGKQVVFEGDLEAANHGIQKKITDKLIMDNKSGNNQLSPKFGPSMMVQKFHKRKPEKPQHAKRPFNQIKDLGTSKEGSHSNGNQIMDKGSRFNVLYDDKNEEILEDINACNNEQNSPMPIGPVMESVMNEGGGNRPGPS</sequence>
<organism evidence="2 3">
    <name type="scientific">Arachis hypogaea</name>
    <name type="common">Peanut</name>
    <dbReference type="NCBI Taxonomy" id="3818"/>
    <lineage>
        <taxon>Eukaryota</taxon>
        <taxon>Viridiplantae</taxon>
        <taxon>Streptophyta</taxon>
        <taxon>Embryophyta</taxon>
        <taxon>Tracheophyta</taxon>
        <taxon>Spermatophyta</taxon>
        <taxon>Magnoliopsida</taxon>
        <taxon>eudicotyledons</taxon>
        <taxon>Gunneridae</taxon>
        <taxon>Pentapetalae</taxon>
        <taxon>rosids</taxon>
        <taxon>fabids</taxon>
        <taxon>Fabales</taxon>
        <taxon>Fabaceae</taxon>
        <taxon>Papilionoideae</taxon>
        <taxon>50 kb inversion clade</taxon>
        <taxon>dalbergioids sensu lato</taxon>
        <taxon>Dalbergieae</taxon>
        <taxon>Pterocarpus clade</taxon>
        <taxon>Arachis</taxon>
    </lineage>
</organism>
<evidence type="ECO:0000313" key="2">
    <source>
        <dbReference type="EMBL" id="RYQ86615.1"/>
    </source>
</evidence>
<feature type="region of interest" description="Disordered" evidence="1">
    <location>
        <begin position="235"/>
        <end position="263"/>
    </location>
</feature>
<accession>A0A444XA99</accession>
<proteinExistence type="predicted"/>
<feature type="region of interest" description="Disordered" evidence="1">
    <location>
        <begin position="177"/>
        <end position="210"/>
    </location>
</feature>
<name>A0A444XA99_ARAHY</name>
<comment type="caution">
    <text evidence="2">The sequence shown here is derived from an EMBL/GenBank/DDBJ whole genome shotgun (WGS) entry which is preliminary data.</text>
</comment>
<evidence type="ECO:0008006" key="4">
    <source>
        <dbReference type="Google" id="ProtNLM"/>
    </source>
</evidence>
<dbReference type="EMBL" id="SDMP01000020">
    <property type="protein sequence ID" value="RYQ86615.1"/>
    <property type="molecule type" value="Genomic_DNA"/>
</dbReference>
<reference evidence="2 3" key="1">
    <citation type="submission" date="2019-01" db="EMBL/GenBank/DDBJ databases">
        <title>Sequencing of cultivated peanut Arachis hypogaea provides insights into genome evolution and oil improvement.</title>
        <authorList>
            <person name="Chen X."/>
        </authorList>
    </citation>
    <scope>NUCLEOTIDE SEQUENCE [LARGE SCALE GENOMIC DNA]</scope>
    <source>
        <strain evidence="3">cv. Fuhuasheng</strain>
        <tissue evidence="2">Leaves</tissue>
    </source>
</reference>
<evidence type="ECO:0000313" key="3">
    <source>
        <dbReference type="Proteomes" id="UP000289738"/>
    </source>
</evidence>